<keyword evidence="2" id="KW-0460">Magnesium</keyword>
<dbReference type="Pfam" id="PF01397">
    <property type="entry name" value="Terpene_synth"/>
    <property type="match status" value="1"/>
</dbReference>
<dbReference type="Proteomes" id="UP000541444">
    <property type="component" value="Unassembled WGS sequence"/>
</dbReference>
<name>A0A7J7MFT3_9MAGN</name>
<dbReference type="CDD" id="cd00684">
    <property type="entry name" value="Terpene_cyclase_plant_C1"/>
    <property type="match status" value="1"/>
</dbReference>
<dbReference type="GO" id="GO:0016102">
    <property type="term" value="P:diterpenoid biosynthetic process"/>
    <property type="evidence" value="ECO:0007669"/>
    <property type="project" value="InterPro"/>
</dbReference>
<evidence type="ECO:0000259" key="5">
    <source>
        <dbReference type="Pfam" id="PF03936"/>
    </source>
</evidence>
<gene>
    <name evidence="6" type="ORF">GIB67_000998</name>
</gene>
<reference evidence="6 7" key="1">
    <citation type="journal article" date="2020" name="IScience">
        <title>Genome Sequencing of the Endangered Kingdonia uniflora (Circaeasteraceae, Ranunculales) Reveals Potential Mechanisms of Evolutionary Specialization.</title>
        <authorList>
            <person name="Sun Y."/>
            <person name="Deng T."/>
            <person name="Zhang A."/>
            <person name="Moore M.J."/>
            <person name="Landis J.B."/>
            <person name="Lin N."/>
            <person name="Zhang H."/>
            <person name="Zhang X."/>
            <person name="Huang J."/>
            <person name="Zhang X."/>
            <person name="Sun H."/>
            <person name="Wang H."/>
        </authorList>
    </citation>
    <scope>NUCLEOTIDE SEQUENCE [LARGE SCALE GENOMIC DNA]</scope>
    <source>
        <strain evidence="6">TB1705</strain>
        <tissue evidence="6">Leaf</tissue>
    </source>
</reference>
<dbReference type="InterPro" id="IPR034741">
    <property type="entry name" value="Terpene_cyclase-like_1_C"/>
</dbReference>
<dbReference type="GO" id="GO:0010333">
    <property type="term" value="F:terpene synthase activity"/>
    <property type="evidence" value="ECO:0007669"/>
    <property type="project" value="InterPro"/>
</dbReference>
<accession>A0A7J7MFT3</accession>
<feature type="non-terminal residue" evidence="6">
    <location>
        <position position="1"/>
    </location>
</feature>
<evidence type="ECO:0000313" key="7">
    <source>
        <dbReference type="Proteomes" id="UP000541444"/>
    </source>
</evidence>
<feature type="domain" description="Terpene synthase N-terminal" evidence="4">
    <location>
        <begin position="5"/>
        <end position="161"/>
    </location>
</feature>
<dbReference type="SFLD" id="SFLDG01019">
    <property type="entry name" value="Terpene_Cyclase_Like_1_C_Termi"/>
    <property type="match status" value="1"/>
</dbReference>
<dbReference type="SUPFAM" id="SSF48239">
    <property type="entry name" value="Terpenoid cyclases/Protein prenyltransferases"/>
    <property type="match status" value="1"/>
</dbReference>
<dbReference type="Pfam" id="PF03936">
    <property type="entry name" value="Terpene_synth_C"/>
    <property type="match status" value="1"/>
</dbReference>
<dbReference type="FunFam" id="1.50.10.130:FF:000001">
    <property type="entry name" value="Isoprene synthase, chloroplastic"/>
    <property type="match status" value="1"/>
</dbReference>
<feature type="domain" description="Terpene synthase metal-binding" evidence="5">
    <location>
        <begin position="218"/>
        <end position="457"/>
    </location>
</feature>
<dbReference type="InterPro" id="IPR008930">
    <property type="entry name" value="Terpenoid_cyclase/PrenylTrfase"/>
</dbReference>
<dbReference type="SFLD" id="SFLDS00005">
    <property type="entry name" value="Isoprenoid_Synthase_Type_I"/>
    <property type="match status" value="1"/>
</dbReference>
<dbReference type="GO" id="GO:0000287">
    <property type="term" value="F:magnesium ion binding"/>
    <property type="evidence" value="ECO:0007669"/>
    <property type="project" value="InterPro"/>
</dbReference>
<organism evidence="6 7">
    <name type="scientific">Kingdonia uniflora</name>
    <dbReference type="NCBI Taxonomy" id="39325"/>
    <lineage>
        <taxon>Eukaryota</taxon>
        <taxon>Viridiplantae</taxon>
        <taxon>Streptophyta</taxon>
        <taxon>Embryophyta</taxon>
        <taxon>Tracheophyta</taxon>
        <taxon>Spermatophyta</taxon>
        <taxon>Magnoliopsida</taxon>
        <taxon>Ranunculales</taxon>
        <taxon>Circaeasteraceae</taxon>
        <taxon>Kingdonia</taxon>
    </lineage>
</organism>
<dbReference type="Gene3D" id="1.10.600.10">
    <property type="entry name" value="Farnesyl Diphosphate Synthase"/>
    <property type="match status" value="1"/>
</dbReference>
<dbReference type="PANTHER" id="PTHR31225:SF93">
    <property type="entry name" value="ALPHA-HUMULENE_(-)-(E)-BETA-CARYOPHYLLENE SYNTHASE"/>
    <property type="match status" value="1"/>
</dbReference>
<keyword evidence="1" id="KW-0479">Metal-binding</keyword>
<evidence type="ECO:0000256" key="3">
    <source>
        <dbReference type="ARBA" id="ARBA00023239"/>
    </source>
</evidence>
<dbReference type="InterPro" id="IPR008949">
    <property type="entry name" value="Isoprenoid_synthase_dom_sf"/>
</dbReference>
<keyword evidence="7" id="KW-1185">Reference proteome</keyword>
<keyword evidence="3" id="KW-0456">Lyase</keyword>
<protein>
    <submittedName>
        <fullName evidence="6">Uncharacterized protein</fullName>
    </submittedName>
</protein>
<dbReference type="InterPro" id="IPR044814">
    <property type="entry name" value="Terpene_cyclase_plant_C1"/>
</dbReference>
<dbReference type="SUPFAM" id="SSF48576">
    <property type="entry name" value="Terpenoid synthases"/>
    <property type="match status" value="1"/>
</dbReference>
<dbReference type="InterPro" id="IPR050148">
    <property type="entry name" value="Terpene_synthase-like"/>
</dbReference>
<evidence type="ECO:0000259" key="4">
    <source>
        <dbReference type="Pfam" id="PF01397"/>
    </source>
</evidence>
<dbReference type="InterPro" id="IPR005630">
    <property type="entry name" value="Terpene_synthase_metal-bd"/>
</dbReference>
<dbReference type="EMBL" id="JACGCM010001557">
    <property type="protein sequence ID" value="KAF6153765.1"/>
    <property type="molecule type" value="Genomic_DNA"/>
</dbReference>
<dbReference type="FunFam" id="1.10.600.10:FF:000007">
    <property type="entry name" value="Isoprene synthase, chloroplastic"/>
    <property type="match status" value="1"/>
</dbReference>
<dbReference type="InterPro" id="IPR001906">
    <property type="entry name" value="Terpene_synth_N"/>
</dbReference>
<dbReference type="PANTHER" id="PTHR31225">
    <property type="entry name" value="OS04G0344100 PROTEIN-RELATED"/>
    <property type="match status" value="1"/>
</dbReference>
<evidence type="ECO:0000256" key="1">
    <source>
        <dbReference type="ARBA" id="ARBA00022723"/>
    </source>
</evidence>
<dbReference type="OrthoDB" id="1877784at2759"/>
<evidence type="ECO:0000256" key="2">
    <source>
        <dbReference type="ARBA" id="ARBA00022842"/>
    </source>
</evidence>
<comment type="caution">
    <text evidence="6">The sequence shown here is derived from an EMBL/GenBank/DDBJ whole genome shotgun (WGS) entry which is preliminary data.</text>
</comment>
<dbReference type="Gene3D" id="1.50.10.130">
    <property type="entry name" value="Terpene synthase, N-terminal domain"/>
    <property type="match status" value="1"/>
</dbReference>
<evidence type="ECO:0000313" key="6">
    <source>
        <dbReference type="EMBL" id="KAF6153765.1"/>
    </source>
</evidence>
<dbReference type="AlphaFoldDB" id="A0A7J7MFT3"/>
<dbReference type="InterPro" id="IPR036965">
    <property type="entry name" value="Terpene_synth_N_sf"/>
</dbReference>
<sequence>LLDQQSKQVDELKEEVRKMLTDAKSTPLQKMNLIDEVIRLGVGYHFEMEIEKELLQLNNTQFLNYFDDLYSVSLHFRLLRQHGQNVSCDVFRKFKDNKGMFKVSLVGDVQGMLCLYEASHLGVHGEDILDEALEFTTYHLKSLLSATHVDSLLTRQIDYALKQPHHYGMPRLETISFISFYHERENCNDVLLEFAQLDFYVLRSLHLKELSEVTKWYKNHEFALKLPYVRDRVTETYYWTLGLYFEPKYSVARIIQTEFTCFITMLDDTYDAYGTFEELQLFTDLLQRWEINAIDQLPDYMQFLYRSILDFFNETEKDLIKEGRSYRLGHLKEAVKVSVKAYFAEAKWCHEGFVPKTQDYLEVGMHSTCYDTLIISSLLGVGDNVTKETFEWLDGKPQLIIACMLICRVMDDMRSHEFEQQRTHVTSVVECYMKEFGVSEEEACLELEKMLDKWWKDTNEGILHGPAVVPMEVVTRILNYNRMMVVIYKDMNGYTFPKILLKKHISSLLVDSLPV</sequence>
<proteinExistence type="predicted"/>